<dbReference type="EMBL" id="QBLH01002148">
    <property type="protein sequence ID" value="TGZ49364.1"/>
    <property type="molecule type" value="Genomic_DNA"/>
</dbReference>
<name>A0A4V3SAK9_9HYME</name>
<proteinExistence type="predicted"/>
<evidence type="ECO:0000313" key="3">
    <source>
        <dbReference type="Proteomes" id="UP000310200"/>
    </source>
</evidence>
<organism evidence="2 3">
    <name type="scientific">Temnothorax longispinosus</name>
    <dbReference type="NCBI Taxonomy" id="300112"/>
    <lineage>
        <taxon>Eukaryota</taxon>
        <taxon>Metazoa</taxon>
        <taxon>Ecdysozoa</taxon>
        <taxon>Arthropoda</taxon>
        <taxon>Hexapoda</taxon>
        <taxon>Insecta</taxon>
        <taxon>Pterygota</taxon>
        <taxon>Neoptera</taxon>
        <taxon>Endopterygota</taxon>
        <taxon>Hymenoptera</taxon>
        <taxon>Apocrita</taxon>
        <taxon>Aculeata</taxon>
        <taxon>Formicoidea</taxon>
        <taxon>Formicidae</taxon>
        <taxon>Myrmicinae</taxon>
        <taxon>Temnothorax</taxon>
    </lineage>
</organism>
<feature type="compositionally biased region" description="Basic and acidic residues" evidence="1">
    <location>
        <begin position="1"/>
        <end position="10"/>
    </location>
</feature>
<evidence type="ECO:0000256" key="1">
    <source>
        <dbReference type="SAM" id="MobiDB-lite"/>
    </source>
</evidence>
<dbReference type="AlphaFoldDB" id="A0A4V3SAK9"/>
<accession>A0A4V3SAK9</accession>
<comment type="caution">
    <text evidence="2">The sequence shown here is derived from an EMBL/GenBank/DDBJ whole genome shotgun (WGS) entry which is preliminary data.</text>
</comment>
<feature type="region of interest" description="Disordered" evidence="1">
    <location>
        <begin position="1"/>
        <end position="60"/>
    </location>
</feature>
<protein>
    <submittedName>
        <fullName evidence="2">Uncharacterized protein</fullName>
    </submittedName>
</protein>
<dbReference type="Proteomes" id="UP000310200">
    <property type="component" value="Unassembled WGS sequence"/>
</dbReference>
<gene>
    <name evidence="2" type="ORF">DBV15_05014</name>
</gene>
<keyword evidence="3" id="KW-1185">Reference proteome</keyword>
<evidence type="ECO:0000313" key="2">
    <source>
        <dbReference type="EMBL" id="TGZ49364.1"/>
    </source>
</evidence>
<sequence>MVGSRERGAEPKGAGEGVPPVVDSTHVHGTASATLTGSAHPRDPQRAPYPLSINGGTRPT</sequence>
<dbReference type="STRING" id="300112.A0A4V3SAK9"/>
<reference evidence="2 3" key="1">
    <citation type="journal article" date="2019" name="Philos. Trans. R. Soc. Lond., B, Biol. Sci.">
        <title>Ant behaviour and brain gene expression of defending hosts depend on the ecological success of the intruding social parasite.</title>
        <authorList>
            <person name="Kaur R."/>
            <person name="Stoldt M."/>
            <person name="Jongepier E."/>
            <person name="Feldmeyer B."/>
            <person name="Menzel F."/>
            <person name="Bornberg-Bauer E."/>
            <person name="Foitzik S."/>
        </authorList>
    </citation>
    <scope>NUCLEOTIDE SEQUENCE [LARGE SCALE GENOMIC DNA]</scope>
    <source>
        <tissue evidence="2">Whole body</tissue>
    </source>
</reference>